<dbReference type="RefSeq" id="WP_264602202.1">
    <property type="nucleotide sequence ID" value="NZ_JAOQNS010000008.1"/>
</dbReference>
<comment type="caution">
    <text evidence="2">The sequence shown here is derived from an EMBL/GenBank/DDBJ whole genome shotgun (WGS) entry which is preliminary data.</text>
</comment>
<reference evidence="3" key="1">
    <citation type="submission" date="2023-07" db="EMBL/GenBank/DDBJ databases">
        <title>Genome sequencing of Purple Non-Sulfur Bacteria from various extreme environments.</title>
        <authorList>
            <person name="Mayer M."/>
        </authorList>
    </citation>
    <scope>NUCLEOTIDE SEQUENCE [LARGE SCALE GENOMIC DNA]</scope>
    <source>
        <strain evidence="3">DSM 17935</strain>
    </source>
</reference>
<proteinExistence type="predicted"/>
<dbReference type="InterPro" id="IPR051680">
    <property type="entry name" value="ATP-dep_Glu-Cys_Ligase-2"/>
</dbReference>
<dbReference type="PANTHER" id="PTHR34595">
    <property type="entry name" value="BLR5612 PROTEIN"/>
    <property type="match status" value="1"/>
</dbReference>
<organism evidence="2 3">
    <name type="scientific">Rhodobium gokarnense</name>
    <dbReference type="NCBI Taxonomy" id="364296"/>
    <lineage>
        <taxon>Bacteria</taxon>
        <taxon>Pseudomonadati</taxon>
        <taxon>Pseudomonadota</taxon>
        <taxon>Alphaproteobacteria</taxon>
        <taxon>Hyphomicrobiales</taxon>
        <taxon>Rhodobiaceae</taxon>
        <taxon>Rhodobium</taxon>
    </lineage>
</organism>
<name>A0ABT3HDW9_9HYPH</name>
<evidence type="ECO:0000259" key="1">
    <source>
        <dbReference type="Pfam" id="PF14403"/>
    </source>
</evidence>
<dbReference type="Gene3D" id="3.40.50.11290">
    <property type="match status" value="1"/>
</dbReference>
<dbReference type="Gene3D" id="3.30.1490.270">
    <property type="match status" value="1"/>
</dbReference>
<dbReference type="SUPFAM" id="SSF56059">
    <property type="entry name" value="Glutathione synthetase ATP-binding domain-like"/>
    <property type="match status" value="1"/>
</dbReference>
<dbReference type="Pfam" id="PF14403">
    <property type="entry name" value="CP_ATPgrasp_2"/>
    <property type="match status" value="1"/>
</dbReference>
<dbReference type="Proteomes" id="UP001209755">
    <property type="component" value="Unassembled WGS sequence"/>
</dbReference>
<evidence type="ECO:0000313" key="3">
    <source>
        <dbReference type="Proteomes" id="UP001209755"/>
    </source>
</evidence>
<dbReference type="InterPro" id="IPR016450">
    <property type="entry name" value="UCP005522"/>
</dbReference>
<evidence type="ECO:0000313" key="2">
    <source>
        <dbReference type="EMBL" id="MCW2308587.1"/>
    </source>
</evidence>
<accession>A0ABT3HDW9</accession>
<keyword evidence="3" id="KW-1185">Reference proteome</keyword>
<protein>
    <submittedName>
        <fullName evidence="2">Circularly permuted ATP-grasp superfamily protein</fullName>
    </submittedName>
</protein>
<dbReference type="PIRSF" id="PIRSF005522">
    <property type="entry name" value="UCP005522"/>
    <property type="match status" value="1"/>
</dbReference>
<dbReference type="InterPro" id="IPR025841">
    <property type="entry name" value="CP_ATPgrasp_2"/>
</dbReference>
<feature type="domain" description="Circularly permuted ATP-grasp type 2" evidence="1">
    <location>
        <begin position="78"/>
        <end position="455"/>
    </location>
</feature>
<sequence length="491" mass="53783">MSEETTDSIVSFDEIVLPSGQPRPGMEQIAEWMVSASRSLLKARQAEAETLFRRIGITFAVYGEGGDPERLIPFDIVPRILLASEWDFLARGLEQRVRALNMFLNDVYHDGEILAAGRVPAKLVLQNKAYLPEMRGVSVPGNVYTHIAGIDLVRTGPEEFYVLEDNTRTPSGVSYMLQNREVMMRLFPDLFNNHAVAPVERYPEDLFETLHSVAPAGCDGDPTVVVLSPGLYNSAYYEHTFLADKMGVELVEGQDLFVKNNFVFMRTTHGPQKVDVIYRRIDDAFLDPLTFHPDSILGVPGLMNVYRAGNVSLANAVGGGIADDKAIYMYVPEMIDFYLGEKPLLKNVDTFWCDKPDDCAYVLDHLDELVVKEVAGSGGYGMLVGPKADAKERAAYAERVKASPSEFIAQPTLSLSTCPTFVAEGYAPRHVDLRPFVLVGADKVRLVPGGLTRVAMRAGSLVVNSSQGGGTKDTWVLNPPVGAADEGGADA</sequence>
<gene>
    <name evidence="2" type="ORF">M2319_002933</name>
</gene>
<dbReference type="PANTHER" id="PTHR34595:SF7">
    <property type="entry name" value="SLL1039 PROTEIN"/>
    <property type="match status" value="1"/>
</dbReference>
<dbReference type="EMBL" id="JAOQNS010000008">
    <property type="protein sequence ID" value="MCW2308587.1"/>
    <property type="molecule type" value="Genomic_DNA"/>
</dbReference>